<reference evidence="4" key="1">
    <citation type="submission" date="2017-02" db="UniProtKB">
        <authorList>
            <consortium name="WormBaseParasite"/>
        </authorList>
    </citation>
    <scope>IDENTIFICATION</scope>
</reference>
<dbReference type="InterPro" id="IPR036188">
    <property type="entry name" value="FAD/NAD-bd_sf"/>
</dbReference>
<dbReference type="AlphaFoldDB" id="A0A0R3X9Y0"/>
<dbReference type="Gene3D" id="3.50.50.60">
    <property type="entry name" value="FAD/NAD(P)-binding domain"/>
    <property type="match status" value="2"/>
</dbReference>
<evidence type="ECO:0000313" key="3">
    <source>
        <dbReference type="Proteomes" id="UP000274429"/>
    </source>
</evidence>
<name>A0A0R3X9Y0_HYDTA</name>
<proteinExistence type="predicted"/>
<evidence type="ECO:0000259" key="1">
    <source>
        <dbReference type="Pfam" id="PF07992"/>
    </source>
</evidence>
<dbReference type="STRING" id="6205.A0A0R3X9Y0"/>
<dbReference type="InterPro" id="IPR051394">
    <property type="entry name" value="Glutamate_Synthase"/>
</dbReference>
<gene>
    <name evidence="2" type="ORF">TTAC_LOCUS10340</name>
</gene>
<accession>A0A0R3X9Y0</accession>
<dbReference type="WBParaSite" id="TTAC_0001035701-mRNA-1">
    <property type="protein sequence ID" value="TTAC_0001035701-mRNA-1"/>
    <property type="gene ID" value="TTAC_0001035701"/>
</dbReference>
<keyword evidence="3" id="KW-1185">Reference proteome</keyword>
<organism evidence="4">
    <name type="scientific">Hydatigena taeniaeformis</name>
    <name type="common">Feline tapeworm</name>
    <name type="synonym">Taenia taeniaeformis</name>
    <dbReference type="NCBI Taxonomy" id="6205"/>
    <lineage>
        <taxon>Eukaryota</taxon>
        <taxon>Metazoa</taxon>
        <taxon>Spiralia</taxon>
        <taxon>Lophotrochozoa</taxon>
        <taxon>Platyhelminthes</taxon>
        <taxon>Cestoda</taxon>
        <taxon>Eucestoda</taxon>
        <taxon>Cyclophyllidea</taxon>
        <taxon>Taeniidae</taxon>
        <taxon>Hydatigera</taxon>
    </lineage>
</organism>
<protein>
    <submittedName>
        <fullName evidence="4">Pyr_redox_2 domain-containing protein</fullName>
    </submittedName>
</protein>
<dbReference type="OrthoDB" id="4327079at2759"/>
<dbReference type="EMBL" id="UYWX01021571">
    <property type="protein sequence ID" value="VDM35320.1"/>
    <property type="molecule type" value="Genomic_DNA"/>
</dbReference>
<dbReference type="PANTHER" id="PTHR43100:SF1">
    <property type="entry name" value="GLUTAMATE SYNTHASE [NADPH] SMALL CHAIN"/>
    <property type="match status" value="1"/>
</dbReference>
<dbReference type="SUPFAM" id="SSF51905">
    <property type="entry name" value="FAD/NAD(P)-binding domain"/>
    <property type="match status" value="1"/>
</dbReference>
<evidence type="ECO:0000313" key="4">
    <source>
        <dbReference type="WBParaSite" id="TTAC_0001035701-mRNA-1"/>
    </source>
</evidence>
<feature type="domain" description="FAD/NAD(P)-binding" evidence="1">
    <location>
        <begin position="77"/>
        <end position="159"/>
    </location>
</feature>
<dbReference type="PANTHER" id="PTHR43100">
    <property type="entry name" value="GLUTAMATE SYNTHASE [NADPH] SMALL CHAIN"/>
    <property type="match status" value="1"/>
</dbReference>
<evidence type="ECO:0000313" key="2">
    <source>
        <dbReference type="EMBL" id="VDM35320.1"/>
    </source>
</evidence>
<dbReference type="Pfam" id="PF07992">
    <property type="entry name" value="Pyr_redox_2"/>
    <property type="match status" value="1"/>
</dbReference>
<dbReference type="GO" id="GO:0016491">
    <property type="term" value="F:oxidoreductase activity"/>
    <property type="evidence" value="ECO:0007669"/>
    <property type="project" value="InterPro"/>
</dbReference>
<sequence>MATPPSSRDNRTNPWPEWPLIFRTDYGHEEVAVHYGRDPRTFNILTKAFVAASDDPARLGGLNTVLVRWEKSGEGDSEGRFKLVEIAGTEKLIECDMALLAMGFLGPERSILEELELDADPRSNVKTESGKFATSVPRVYAAGDCRRGQSLVVHAINEGRQAARQVDIDLMGNSSLPGPGGIIMSRDTRVHA</sequence>
<dbReference type="InterPro" id="IPR023753">
    <property type="entry name" value="FAD/NAD-binding_dom"/>
</dbReference>
<reference evidence="2 3" key="2">
    <citation type="submission" date="2018-11" db="EMBL/GenBank/DDBJ databases">
        <authorList>
            <consortium name="Pathogen Informatics"/>
        </authorList>
    </citation>
    <scope>NUCLEOTIDE SEQUENCE [LARGE SCALE GENOMIC DNA]</scope>
</reference>
<dbReference type="Proteomes" id="UP000274429">
    <property type="component" value="Unassembled WGS sequence"/>
</dbReference>